<sequence>MGCQQDGHPLPHMKQNHQSLHKERCYQRAQQTWLPQYQLKSQVPSLLVKSILPWVQVQVWVELQQLARLLLGCQIPIGQC</sequence>
<accession>A0AAV6ZLB0</accession>
<evidence type="ECO:0000313" key="2">
    <source>
        <dbReference type="Proteomes" id="UP000824782"/>
    </source>
</evidence>
<reference evidence="1" key="1">
    <citation type="thesis" date="2020" institute="ProQuest LLC" country="789 East Eisenhower Parkway, Ann Arbor, MI, USA">
        <title>Comparative Genomics and Chromosome Evolution.</title>
        <authorList>
            <person name="Mudd A.B."/>
        </authorList>
    </citation>
    <scope>NUCLEOTIDE SEQUENCE</scope>
    <source>
        <strain evidence="1">237g6f4</strain>
        <tissue evidence="1">Blood</tissue>
    </source>
</reference>
<dbReference type="EMBL" id="WNYA01000079">
    <property type="protein sequence ID" value="KAG8550152.1"/>
    <property type="molecule type" value="Genomic_DNA"/>
</dbReference>
<name>A0AAV6ZLB0_ENGPU</name>
<comment type="caution">
    <text evidence="1">The sequence shown here is derived from an EMBL/GenBank/DDBJ whole genome shotgun (WGS) entry which is preliminary data.</text>
</comment>
<dbReference type="Proteomes" id="UP000824782">
    <property type="component" value="Unassembled WGS sequence"/>
</dbReference>
<evidence type="ECO:0000313" key="1">
    <source>
        <dbReference type="EMBL" id="KAG8550152.1"/>
    </source>
</evidence>
<keyword evidence="2" id="KW-1185">Reference proteome</keyword>
<protein>
    <submittedName>
        <fullName evidence="1">Uncharacterized protein</fullName>
    </submittedName>
</protein>
<proteinExistence type="predicted"/>
<gene>
    <name evidence="1" type="ORF">GDO81_028089</name>
</gene>
<organism evidence="1 2">
    <name type="scientific">Engystomops pustulosus</name>
    <name type="common">Tungara frog</name>
    <name type="synonym">Physalaemus pustulosus</name>
    <dbReference type="NCBI Taxonomy" id="76066"/>
    <lineage>
        <taxon>Eukaryota</taxon>
        <taxon>Metazoa</taxon>
        <taxon>Chordata</taxon>
        <taxon>Craniata</taxon>
        <taxon>Vertebrata</taxon>
        <taxon>Euteleostomi</taxon>
        <taxon>Amphibia</taxon>
        <taxon>Batrachia</taxon>
        <taxon>Anura</taxon>
        <taxon>Neobatrachia</taxon>
        <taxon>Hyloidea</taxon>
        <taxon>Leptodactylidae</taxon>
        <taxon>Leiuperinae</taxon>
        <taxon>Engystomops</taxon>
    </lineage>
</organism>
<dbReference type="AlphaFoldDB" id="A0AAV6ZLB0"/>